<dbReference type="EMBL" id="CM056741">
    <property type="protein sequence ID" value="KAJ8682307.1"/>
    <property type="molecule type" value="Genomic_DNA"/>
</dbReference>
<dbReference type="Proteomes" id="UP001239111">
    <property type="component" value="Chromosome 1"/>
</dbReference>
<accession>A0ACC2PFQ8</accession>
<sequence>MAPKVVKFRFKDSMRVDRYLPVDQVWEDELNVEKFEPQHGTDFKERVEYFAFCCTCQTEPYSCDKDSPQNHFKAYIYALGDSRKGILAAKKQNKNPKRIILPKKPYDNSESDEDSNIQSLIKTKKSKRLRNKQGKALAWDVRGEKFRKTMKEYNAKKTPNTLKLLCLDKPVTQAGPSIDEETMRKMRDELEYYKSIVEKQEKHPKNEDIAPSKKLKLMNVIESSSEESGDQKQKNTTAYYGKNVVLGNGGSILHEKSNGDETTESIEEVSHVVPHTNASAPEPEDIERVTADVTNSNSTSLEPEIGELDVPTQEELLTQNHPNLDQNDQGRIELAGFQNGSDEGSLDSDNLDPDNDQGGIELAGSNNRGEQELPIQNDRSIDQDQARVRLIDPNDRCEQPARQDRPGLRAIDPSDPDFLEQVDAELEDDADDPSAIEHWVHYKVKVKRALFLDEDEKTKVIGSATKILTNSNRDAKEKSVQPARN</sequence>
<comment type="caution">
    <text evidence="1">The sequence shown here is derived from an EMBL/GenBank/DDBJ whole genome shotgun (WGS) entry which is preliminary data.</text>
</comment>
<evidence type="ECO:0000313" key="2">
    <source>
        <dbReference type="Proteomes" id="UP001239111"/>
    </source>
</evidence>
<organism evidence="1 2">
    <name type="scientific">Eretmocerus hayati</name>
    <dbReference type="NCBI Taxonomy" id="131215"/>
    <lineage>
        <taxon>Eukaryota</taxon>
        <taxon>Metazoa</taxon>
        <taxon>Ecdysozoa</taxon>
        <taxon>Arthropoda</taxon>
        <taxon>Hexapoda</taxon>
        <taxon>Insecta</taxon>
        <taxon>Pterygota</taxon>
        <taxon>Neoptera</taxon>
        <taxon>Endopterygota</taxon>
        <taxon>Hymenoptera</taxon>
        <taxon>Apocrita</taxon>
        <taxon>Proctotrupomorpha</taxon>
        <taxon>Chalcidoidea</taxon>
        <taxon>Aphelinidae</taxon>
        <taxon>Aphelininae</taxon>
        <taxon>Eretmocerus</taxon>
    </lineage>
</organism>
<evidence type="ECO:0000313" key="1">
    <source>
        <dbReference type="EMBL" id="KAJ8682307.1"/>
    </source>
</evidence>
<reference evidence="1" key="1">
    <citation type="submission" date="2023-04" db="EMBL/GenBank/DDBJ databases">
        <title>A chromosome-level genome assembly of the parasitoid wasp Eretmocerus hayati.</title>
        <authorList>
            <person name="Zhong Y."/>
            <person name="Liu S."/>
            <person name="Liu Y."/>
        </authorList>
    </citation>
    <scope>NUCLEOTIDE SEQUENCE</scope>
    <source>
        <strain evidence="1">ZJU_SS_LIU_2023</strain>
    </source>
</reference>
<proteinExistence type="predicted"/>
<protein>
    <submittedName>
        <fullName evidence="1">Uncharacterized protein</fullName>
    </submittedName>
</protein>
<keyword evidence="2" id="KW-1185">Reference proteome</keyword>
<gene>
    <name evidence="1" type="ORF">QAD02_018099</name>
</gene>
<name>A0ACC2PFQ8_9HYME</name>